<proteinExistence type="predicted"/>
<name>A0A2P7R6F8_9GAMM</name>
<dbReference type="InterPro" id="IPR016024">
    <property type="entry name" value="ARM-type_fold"/>
</dbReference>
<dbReference type="EMBL" id="PXYG01000003">
    <property type="protein sequence ID" value="PSJ45806.1"/>
    <property type="molecule type" value="Genomic_DNA"/>
</dbReference>
<comment type="caution">
    <text evidence="1">The sequence shown here is derived from an EMBL/GenBank/DDBJ whole genome shotgun (WGS) entry which is preliminary data.</text>
</comment>
<protein>
    <submittedName>
        <fullName evidence="1">Uncharacterized protein</fullName>
    </submittedName>
</protein>
<accession>A0A2P7R6F8</accession>
<gene>
    <name evidence="1" type="ORF">C7H85_09395</name>
</gene>
<keyword evidence="2" id="KW-1185">Reference proteome</keyword>
<dbReference type="SUPFAM" id="SSF48371">
    <property type="entry name" value="ARM repeat"/>
    <property type="match status" value="1"/>
</dbReference>
<evidence type="ECO:0000313" key="2">
    <source>
        <dbReference type="Proteomes" id="UP000240243"/>
    </source>
</evidence>
<reference evidence="1 2" key="1">
    <citation type="submission" date="2018-03" db="EMBL/GenBank/DDBJ databases">
        <title>The draft genome of Zobellella sp. 59N8.</title>
        <authorList>
            <person name="Liu L."/>
            <person name="Li L."/>
            <person name="Zhang X."/>
            <person name="Liang L."/>
            <person name="Wang T."/>
        </authorList>
    </citation>
    <scope>NUCLEOTIDE SEQUENCE [LARGE SCALE GENOMIC DNA]</scope>
    <source>
        <strain evidence="1 2">59N8</strain>
    </source>
</reference>
<evidence type="ECO:0000313" key="1">
    <source>
        <dbReference type="EMBL" id="PSJ45806.1"/>
    </source>
</evidence>
<dbReference type="RefSeq" id="WP_106729667.1">
    <property type="nucleotide sequence ID" value="NZ_PXYG01000003.1"/>
</dbReference>
<sequence length="578" mass="66409">MDELKEKLLKANMDGNFFELIQEVYYEDRRGEKLLPSLLVELHNEGLLDLVELFASFKNKTENYDFFSVRHIFEEVLPDINAPVKDVADCVKHLTLEAGQDMAAHMLLPPFKEFCKKDTDRAKELFYIALNNIDEDFDHLSTAIEAGASNDEVQYVNQAIELLAHENELIIQRSIFALGRINYQDKMLLKPVAIAIKKLSASSPTDVILAASIRALFKIISQSDDLESLFLDFLNTHSDHLDDRYIHAASELLFYDEKKVSGNVEPELLNICSHTKPENQGTINNIDYALGRILKRNSFDDCVVFLEKLFELSRYKLSIKHFDSFVRELHNHRDTHLSSLLTRWLLSKKVKLGKYASDLLRDSDKGISIGFDGSYVTKENKGVHLFLARKACGWFFNQPKTAISLIESLILDAPDDELKDIQQLIFHPLCVSYPGSIRNHLETMNESKEERLKQIASDVLSEYEEYQASVKVALKINELSPSEQDRHTYWRHHNKLMSESMKKARRKSLFTSLFGGNESVLLYGNKSIHYIHHGEKKTRQEVPLSEISTSFEFASMHNLDPHGLENMIWQFRAEGCTS</sequence>
<dbReference type="Proteomes" id="UP000240243">
    <property type="component" value="Unassembled WGS sequence"/>
</dbReference>
<dbReference type="OrthoDB" id="9178514at2"/>
<organism evidence="1 2">
    <name type="scientific">Zobellella endophytica</name>
    <dbReference type="NCBI Taxonomy" id="2116700"/>
    <lineage>
        <taxon>Bacteria</taxon>
        <taxon>Pseudomonadati</taxon>
        <taxon>Pseudomonadota</taxon>
        <taxon>Gammaproteobacteria</taxon>
        <taxon>Aeromonadales</taxon>
        <taxon>Aeromonadaceae</taxon>
        <taxon>Zobellella</taxon>
    </lineage>
</organism>
<dbReference type="AlphaFoldDB" id="A0A2P7R6F8"/>